<name>A0A6A6R029_9PEZI</name>
<evidence type="ECO:0000256" key="3">
    <source>
        <dbReference type="ARBA" id="ARBA00022833"/>
    </source>
</evidence>
<evidence type="ECO:0000259" key="5">
    <source>
        <dbReference type="PROSITE" id="PS50089"/>
    </source>
</evidence>
<dbReference type="InterPro" id="IPR001841">
    <property type="entry name" value="Znf_RING"/>
</dbReference>
<dbReference type="OrthoDB" id="3793892at2759"/>
<proteinExistence type="predicted"/>
<evidence type="ECO:0000313" key="7">
    <source>
        <dbReference type="Proteomes" id="UP000799750"/>
    </source>
</evidence>
<accession>A0A6A6R029</accession>
<dbReference type="SUPFAM" id="SSF57850">
    <property type="entry name" value="RING/U-box"/>
    <property type="match status" value="1"/>
</dbReference>
<dbReference type="GO" id="GO:0061630">
    <property type="term" value="F:ubiquitin protein ligase activity"/>
    <property type="evidence" value="ECO:0007669"/>
    <property type="project" value="TreeGrafter"/>
</dbReference>
<sequence length="486" mass="55734">MAAGPTTTEKQAAETLLSIYHNLPAINHPRRSPFTMTEIKRAIESVVFYAEEDSDSSAEKDSDSSAQQDSDSSAEEDFLWYFRMESPENFDVSLAMPYFELELDLHGFPVFGDPKSDESQPEAKHSAPENMMRRRSMYTHLRKGYLDKRMGALNDRLRDNSAETTEKFPWPHLLREFPWPYLLQECQLYGNRPYNQWTADQKDAFTLFGAWHFQRKYKLNTPGSECLCMRDAVAALLLDFKIISAREDNYPNEKMRQWLDDEMRYLAVLSARRLSAALAELEKVQQSVCVVAEAAARLVKEPRDVRLDRRGLDLDIARFSNIYDGPLIEDAKCTICQEIHAENDAVELEVCGHVFGAQCLETWVNKTHRATDTCPNCRRTLFPKSYKLQDSEGRVIDRGFDDGLGRPFADLIRARHVQGIAIRNMLTLLAAYRHTFGDLDNFLERIRPHYNVPNVEGELHRMWGEAVGIIGSRILNGPFKPPSPRG</sequence>
<organism evidence="6 7">
    <name type="scientific">Lophium mytilinum</name>
    <dbReference type="NCBI Taxonomy" id="390894"/>
    <lineage>
        <taxon>Eukaryota</taxon>
        <taxon>Fungi</taxon>
        <taxon>Dikarya</taxon>
        <taxon>Ascomycota</taxon>
        <taxon>Pezizomycotina</taxon>
        <taxon>Dothideomycetes</taxon>
        <taxon>Pleosporomycetidae</taxon>
        <taxon>Mytilinidiales</taxon>
        <taxon>Mytilinidiaceae</taxon>
        <taxon>Lophium</taxon>
    </lineage>
</organism>
<dbReference type="PROSITE" id="PS50089">
    <property type="entry name" value="ZF_RING_2"/>
    <property type="match status" value="1"/>
</dbReference>
<evidence type="ECO:0000256" key="1">
    <source>
        <dbReference type="ARBA" id="ARBA00022723"/>
    </source>
</evidence>
<dbReference type="Gene3D" id="3.30.40.10">
    <property type="entry name" value="Zinc/RING finger domain, C3HC4 (zinc finger)"/>
    <property type="match status" value="1"/>
</dbReference>
<evidence type="ECO:0000256" key="2">
    <source>
        <dbReference type="ARBA" id="ARBA00022771"/>
    </source>
</evidence>
<reference evidence="6" key="1">
    <citation type="journal article" date="2020" name="Stud. Mycol.">
        <title>101 Dothideomycetes genomes: a test case for predicting lifestyles and emergence of pathogens.</title>
        <authorList>
            <person name="Haridas S."/>
            <person name="Albert R."/>
            <person name="Binder M."/>
            <person name="Bloem J."/>
            <person name="Labutti K."/>
            <person name="Salamov A."/>
            <person name="Andreopoulos B."/>
            <person name="Baker S."/>
            <person name="Barry K."/>
            <person name="Bills G."/>
            <person name="Bluhm B."/>
            <person name="Cannon C."/>
            <person name="Castanera R."/>
            <person name="Culley D."/>
            <person name="Daum C."/>
            <person name="Ezra D."/>
            <person name="Gonzalez J."/>
            <person name="Henrissat B."/>
            <person name="Kuo A."/>
            <person name="Liang C."/>
            <person name="Lipzen A."/>
            <person name="Lutzoni F."/>
            <person name="Magnuson J."/>
            <person name="Mondo S."/>
            <person name="Nolan M."/>
            <person name="Ohm R."/>
            <person name="Pangilinan J."/>
            <person name="Park H.-J."/>
            <person name="Ramirez L."/>
            <person name="Alfaro M."/>
            <person name="Sun H."/>
            <person name="Tritt A."/>
            <person name="Yoshinaga Y."/>
            <person name="Zwiers L.-H."/>
            <person name="Turgeon B."/>
            <person name="Goodwin S."/>
            <person name="Spatafora J."/>
            <person name="Crous P."/>
            <person name="Grigoriev I."/>
        </authorList>
    </citation>
    <scope>NUCLEOTIDE SEQUENCE</scope>
    <source>
        <strain evidence="6">CBS 269.34</strain>
    </source>
</reference>
<dbReference type="PANTHER" id="PTHR45969:SF69">
    <property type="entry name" value="FINGER DOMAIN PROTEIN, PUTATIVE (AFU_ORTHOLOGUE AFUA_3G12190)-RELATED"/>
    <property type="match status" value="1"/>
</dbReference>
<keyword evidence="1" id="KW-0479">Metal-binding</keyword>
<dbReference type="Pfam" id="PF13639">
    <property type="entry name" value="zf-RING_2"/>
    <property type="match status" value="1"/>
</dbReference>
<dbReference type="GO" id="GO:0016567">
    <property type="term" value="P:protein ubiquitination"/>
    <property type="evidence" value="ECO:0007669"/>
    <property type="project" value="TreeGrafter"/>
</dbReference>
<gene>
    <name evidence="6" type="ORF">BU16DRAFT_333442</name>
</gene>
<keyword evidence="2 4" id="KW-0863">Zinc-finger</keyword>
<dbReference type="AlphaFoldDB" id="A0A6A6R029"/>
<protein>
    <recommendedName>
        <fullName evidence="5">RING-type domain-containing protein</fullName>
    </recommendedName>
</protein>
<evidence type="ECO:0000256" key="4">
    <source>
        <dbReference type="PROSITE-ProRule" id="PRU00175"/>
    </source>
</evidence>
<dbReference type="EMBL" id="MU004186">
    <property type="protein sequence ID" value="KAF2498071.1"/>
    <property type="molecule type" value="Genomic_DNA"/>
</dbReference>
<keyword evidence="3" id="KW-0862">Zinc</keyword>
<feature type="domain" description="RING-type" evidence="5">
    <location>
        <begin position="333"/>
        <end position="378"/>
    </location>
</feature>
<dbReference type="InterPro" id="IPR013083">
    <property type="entry name" value="Znf_RING/FYVE/PHD"/>
</dbReference>
<dbReference type="PANTHER" id="PTHR45969">
    <property type="entry name" value="RING ZINC FINGER PROTEIN-RELATED"/>
    <property type="match status" value="1"/>
</dbReference>
<dbReference type="Proteomes" id="UP000799750">
    <property type="component" value="Unassembled WGS sequence"/>
</dbReference>
<keyword evidence="7" id="KW-1185">Reference proteome</keyword>
<dbReference type="SMART" id="SM00184">
    <property type="entry name" value="RING"/>
    <property type="match status" value="1"/>
</dbReference>
<dbReference type="GO" id="GO:0008270">
    <property type="term" value="F:zinc ion binding"/>
    <property type="evidence" value="ECO:0007669"/>
    <property type="project" value="UniProtKB-KW"/>
</dbReference>
<evidence type="ECO:0000313" key="6">
    <source>
        <dbReference type="EMBL" id="KAF2498071.1"/>
    </source>
</evidence>